<name>A0A7W8EK33_9ACTN</name>
<dbReference type="AlphaFoldDB" id="A0A7W8EK33"/>
<dbReference type="EMBL" id="JACHIN010000010">
    <property type="protein sequence ID" value="MBB5081297.1"/>
    <property type="molecule type" value="Genomic_DNA"/>
</dbReference>
<dbReference type="GO" id="GO:0003677">
    <property type="term" value="F:DNA binding"/>
    <property type="evidence" value="ECO:0007669"/>
    <property type="project" value="InterPro"/>
</dbReference>
<evidence type="ECO:0000259" key="1">
    <source>
        <dbReference type="Pfam" id="PF03118"/>
    </source>
</evidence>
<evidence type="ECO:0000313" key="2">
    <source>
        <dbReference type="EMBL" id="MBB5081297.1"/>
    </source>
</evidence>
<dbReference type="RefSeq" id="WP_184968536.1">
    <property type="nucleotide sequence ID" value="NZ_JACHIN010000010.1"/>
</dbReference>
<keyword evidence="3" id="KW-1185">Reference proteome</keyword>
<sequence>MSTLAELVAATGLPASHPIRQLPSVTWHIANPLDRVGIRTLGDLADHCDDEMLRYTGFGPGRLTKLKEALATLGGGA</sequence>
<dbReference type="Proteomes" id="UP000568380">
    <property type="component" value="Unassembled WGS sequence"/>
</dbReference>
<comment type="caution">
    <text evidence="2">The sequence shown here is derived from an EMBL/GenBank/DDBJ whole genome shotgun (WGS) entry which is preliminary data.</text>
</comment>
<dbReference type="InterPro" id="IPR011260">
    <property type="entry name" value="RNAP_asu_C"/>
</dbReference>
<dbReference type="Gene3D" id="1.10.150.20">
    <property type="entry name" value="5' to 3' exonuclease, C-terminal subdomain"/>
    <property type="match status" value="1"/>
</dbReference>
<accession>A0A7W8EK33</accession>
<proteinExistence type="predicted"/>
<dbReference type="GO" id="GO:0000428">
    <property type="term" value="C:DNA-directed RNA polymerase complex"/>
    <property type="evidence" value="ECO:0007669"/>
    <property type="project" value="UniProtKB-KW"/>
</dbReference>
<keyword evidence="2" id="KW-0240">DNA-directed RNA polymerase</keyword>
<dbReference type="Pfam" id="PF03118">
    <property type="entry name" value="RNA_pol_A_CTD"/>
    <property type="match status" value="1"/>
</dbReference>
<dbReference type="GO" id="GO:0003899">
    <property type="term" value="F:DNA-directed RNA polymerase activity"/>
    <property type="evidence" value="ECO:0007669"/>
    <property type="project" value="InterPro"/>
</dbReference>
<keyword evidence="2" id="KW-0804">Transcription</keyword>
<protein>
    <submittedName>
        <fullName evidence="2">DNA-directed RNA polymerase alpha subunit</fullName>
    </submittedName>
</protein>
<dbReference type="SUPFAM" id="SSF47789">
    <property type="entry name" value="C-terminal domain of RNA polymerase alpha subunit"/>
    <property type="match status" value="1"/>
</dbReference>
<evidence type="ECO:0000313" key="3">
    <source>
        <dbReference type="Proteomes" id="UP000568380"/>
    </source>
</evidence>
<gene>
    <name evidence="2" type="ORF">HNR40_006792</name>
</gene>
<feature type="domain" description="RNA polymerase alpha subunit C-terminal" evidence="1">
    <location>
        <begin position="27"/>
        <end position="71"/>
    </location>
</feature>
<dbReference type="GO" id="GO:0006351">
    <property type="term" value="P:DNA-templated transcription"/>
    <property type="evidence" value="ECO:0007669"/>
    <property type="project" value="InterPro"/>
</dbReference>
<organism evidence="2 3">
    <name type="scientific">Nonomuraea endophytica</name>
    <dbReference type="NCBI Taxonomy" id="714136"/>
    <lineage>
        <taxon>Bacteria</taxon>
        <taxon>Bacillati</taxon>
        <taxon>Actinomycetota</taxon>
        <taxon>Actinomycetes</taxon>
        <taxon>Streptosporangiales</taxon>
        <taxon>Streptosporangiaceae</taxon>
        <taxon>Nonomuraea</taxon>
    </lineage>
</organism>
<reference evidence="2 3" key="1">
    <citation type="submission" date="2020-08" db="EMBL/GenBank/DDBJ databases">
        <title>Genomic Encyclopedia of Type Strains, Phase IV (KMG-IV): sequencing the most valuable type-strain genomes for metagenomic binning, comparative biology and taxonomic classification.</title>
        <authorList>
            <person name="Goeker M."/>
        </authorList>
    </citation>
    <scope>NUCLEOTIDE SEQUENCE [LARGE SCALE GENOMIC DNA]</scope>
    <source>
        <strain evidence="2 3">DSM 45385</strain>
    </source>
</reference>